<name>A0A845A2T7_9SPHN</name>
<dbReference type="EMBL" id="WTYQ01000001">
    <property type="protein sequence ID" value="MXP24480.1"/>
    <property type="molecule type" value="Genomic_DNA"/>
</dbReference>
<dbReference type="GO" id="GO:0030313">
    <property type="term" value="C:cell envelope"/>
    <property type="evidence" value="ECO:0007669"/>
    <property type="project" value="UniProtKB-SubCell"/>
</dbReference>
<comment type="caution">
    <text evidence="7">The sequence shown here is derived from an EMBL/GenBank/DDBJ whole genome shotgun (WGS) entry which is preliminary data.</text>
</comment>
<dbReference type="PANTHER" id="PTHR42852:SF6">
    <property type="entry name" value="THIOL:DISULFIDE INTERCHANGE PROTEIN DSBE"/>
    <property type="match status" value="1"/>
</dbReference>
<evidence type="ECO:0000259" key="6">
    <source>
        <dbReference type="PROSITE" id="PS51352"/>
    </source>
</evidence>
<sequence>MMALGPSANRPPHIWLEFFAVPKLPLPALSGPVLSVSLTLAFASMLSACDRQSAEPAQQKEAAGDNLPAKLSGTVDRSHAGSPLPKNIVKDPTGTTLDLASLTGKPVLINLWATWCAPCVVEMPQLDAIAGERKGDLRLLTISEDMQGAEKVNAFFEEKKFENLPRWMDPENDLIFAFGGGELPLTIMYNAQGKEIWRITGGFDWTSNAAAKLIDEATAKPS</sequence>
<evidence type="ECO:0000256" key="3">
    <source>
        <dbReference type="ARBA" id="ARBA00023157"/>
    </source>
</evidence>
<feature type="domain" description="Thioredoxin" evidence="6">
    <location>
        <begin position="78"/>
        <end position="219"/>
    </location>
</feature>
<evidence type="ECO:0000256" key="4">
    <source>
        <dbReference type="ARBA" id="ARBA00023284"/>
    </source>
</evidence>
<evidence type="ECO:0000313" key="7">
    <source>
        <dbReference type="EMBL" id="MXP24480.1"/>
    </source>
</evidence>
<dbReference type="PROSITE" id="PS00194">
    <property type="entry name" value="THIOREDOXIN_1"/>
    <property type="match status" value="1"/>
</dbReference>
<organism evidence="7 8">
    <name type="scientific">Altericroceibacterium indicum</name>
    <dbReference type="NCBI Taxonomy" id="374177"/>
    <lineage>
        <taxon>Bacteria</taxon>
        <taxon>Pseudomonadati</taxon>
        <taxon>Pseudomonadota</taxon>
        <taxon>Alphaproteobacteria</taxon>
        <taxon>Sphingomonadales</taxon>
        <taxon>Erythrobacteraceae</taxon>
        <taxon>Altericroceibacterium</taxon>
    </lineage>
</organism>
<dbReference type="PROSITE" id="PS51352">
    <property type="entry name" value="THIOREDOXIN_2"/>
    <property type="match status" value="1"/>
</dbReference>
<dbReference type="InterPro" id="IPR036249">
    <property type="entry name" value="Thioredoxin-like_sf"/>
</dbReference>
<dbReference type="InterPro" id="IPR013740">
    <property type="entry name" value="Redoxin"/>
</dbReference>
<dbReference type="OrthoDB" id="9799347at2"/>
<dbReference type="InterPro" id="IPR017937">
    <property type="entry name" value="Thioredoxin_CS"/>
</dbReference>
<dbReference type="InterPro" id="IPR050553">
    <property type="entry name" value="Thioredoxin_ResA/DsbE_sf"/>
</dbReference>
<keyword evidence="3" id="KW-1015">Disulfide bond</keyword>
<dbReference type="Pfam" id="PF08534">
    <property type="entry name" value="Redoxin"/>
    <property type="match status" value="1"/>
</dbReference>
<dbReference type="GO" id="GO:0017004">
    <property type="term" value="P:cytochrome complex assembly"/>
    <property type="evidence" value="ECO:0007669"/>
    <property type="project" value="UniProtKB-KW"/>
</dbReference>
<dbReference type="AlphaFoldDB" id="A0A845A2T7"/>
<dbReference type="PANTHER" id="PTHR42852">
    <property type="entry name" value="THIOL:DISULFIDE INTERCHANGE PROTEIN DSBE"/>
    <property type="match status" value="1"/>
</dbReference>
<gene>
    <name evidence="7" type="ORF">GRI39_00250</name>
</gene>
<accession>A0A845A2T7</accession>
<dbReference type="CDD" id="cd02966">
    <property type="entry name" value="TlpA_like_family"/>
    <property type="match status" value="1"/>
</dbReference>
<dbReference type="Gene3D" id="3.40.30.10">
    <property type="entry name" value="Glutaredoxin"/>
    <property type="match status" value="1"/>
</dbReference>
<comment type="subcellular location">
    <subcellularLocation>
        <location evidence="1">Cell envelope</location>
    </subcellularLocation>
</comment>
<dbReference type="Proteomes" id="UP000460561">
    <property type="component" value="Unassembled WGS sequence"/>
</dbReference>
<keyword evidence="4" id="KW-0676">Redox-active center</keyword>
<keyword evidence="8" id="KW-1185">Reference proteome</keyword>
<protein>
    <submittedName>
        <fullName evidence="7">Redoxin family protein</fullName>
    </submittedName>
</protein>
<dbReference type="SUPFAM" id="SSF52833">
    <property type="entry name" value="Thioredoxin-like"/>
    <property type="match status" value="1"/>
</dbReference>
<evidence type="ECO:0000313" key="8">
    <source>
        <dbReference type="Proteomes" id="UP000460561"/>
    </source>
</evidence>
<evidence type="ECO:0000256" key="5">
    <source>
        <dbReference type="SAM" id="MobiDB-lite"/>
    </source>
</evidence>
<keyword evidence="2" id="KW-0201">Cytochrome c-type biogenesis</keyword>
<proteinExistence type="predicted"/>
<evidence type="ECO:0000256" key="1">
    <source>
        <dbReference type="ARBA" id="ARBA00004196"/>
    </source>
</evidence>
<dbReference type="InterPro" id="IPR013766">
    <property type="entry name" value="Thioredoxin_domain"/>
</dbReference>
<evidence type="ECO:0000256" key="2">
    <source>
        <dbReference type="ARBA" id="ARBA00022748"/>
    </source>
</evidence>
<reference evidence="7 8" key="1">
    <citation type="submission" date="2019-12" db="EMBL/GenBank/DDBJ databases">
        <title>Genomic-based taxomic classification of the family Erythrobacteraceae.</title>
        <authorList>
            <person name="Xu L."/>
        </authorList>
    </citation>
    <scope>NUCLEOTIDE SEQUENCE [LARGE SCALE GENOMIC DNA]</scope>
    <source>
        <strain evidence="7 8">DSM 18604</strain>
    </source>
</reference>
<dbReference type="GO" id="GO:0015036">
    <property type="term" value="F:disulfide oxidoreductase activity"/>
    <property type="evidence" value="ECO:0007669"/>
    <property type="project" value="UniProtKB-ARBA"/>
</dbReference>
<feature type="region of interest" description="Disordered" evidence="5">
    <location>
        <begin position="53"/>
        <end position="87"/>
    </location>
</feature>